<protein>
    <submittedName>
        <fullName evidence="2">Cyclic lactone autoinducer peptide</fullName>
    </submittedName>
</protein>
<dbReference type="EMBL" id="FQXU01000015">
    <property type="protein sequence ID" value="SHI52436.1"/>
    <property type="molecule type" value="Genomic_DNA"/>
</dbReference>
<evidence type="ECO:0000313" key="3">
    <source>
        <dbReference type="Proteomes" id="UP000184241"/>
    </source>
</evidence>
<feature type="transmembrane region" description="Helical" evidence="1">
    <location>
        <begin position="7"/>
        <end position="32"/>
    </location>
</feature>
<dbReference type="InterPro" id="IPR009229">
    <property type="entry name" value="AgrD"/>
</dbReference>
<organism evidence="2 3">
    <name type="scientific">Clostridium intestinale DSM 6191</name>
    <dbReference type="NCBI Taxonomy" id="1121320"/>
    <lineage>
        <taxon>Bacteria</taxon>
        <taxon>Bacillati</taxon>
        <taxon>Bacillota</taxon>
        <taxon>Clostridia</taxon>
        <taxon>Eubacteriales</taxon>
        <taxon>Clostridiaceae</taxon>
        <taxon>Clostridium</taxon>
    </lineage>
</organism>
<evidence type="ECO:0000256" key="1">
    <source>
        <dbReference type="SAM" id="Phobius"/>
    </source>
</evidence>
<reference evidence="2 3" key="1">
    <citation type="submission" date="2016-11" db="EMBL/GenBank/DDBJ databases">
        <authorList>
            <person name="Jaros S."/>
            <person name="Januszkiewicz K."/>
            <person name="Wedrychowicz H."/>
        </authorList>
    </citation>
    <scope>NUCLEOTIDE SEQUENCE [LARGE SCALE GENOMIC DNA]</scope>
    <source>
        <strain evidence="2 3">DSM 6191</strain>
    </source>
</reference>
<dbReference type="Proteomes" id="UP000184241">
    <property type="component" value="Unassembled WGS sequence"/>
</dbReference>
<keyword evidence="1" id="KW-1133">Transmembrane helix</keyword>
<name>A0A1M6BUK2_9CLOT</name>
<keyword evidence="1" id="KW-0812">Transmembrane</keyword>
<accession>A0A1M6BUK2</accession>
<dbReference type="NCBIfam" id="TIGR04223">
    <property type="entry name" value="quorum_AgrD"/>
    <property type="match status" value="1"/>
</dbReference>
<keyword evidence="1" id="KW-0472">Membrane</keyword>
<gene>
    <name evidence="2" type="ORF">SAMN02745941_03950</name>
</gene>
<sequence>MRLKRKLFNILSMALVAIAYISTASYSSYLLFGESEIPDELMK</sequence>
<evidence type="ECO:0000313" key="2">
    <source>
        <dbReference type="EMBL" id="SHI52436.1"/>
    </source>
</evidence>
<dbReference type="RefSeq" id="WP_139259388.1">
    <property type="nucleotide sequence ID" value="NZ_FQXU01000015.1"/>
</dbReference>
<dbReference type="AlphaFoldDB" id="A0A1M6BUK2"/>
<proteinExistence type="predicted"/>